<feature type="transmembrane region" description="Helical" evidence="1">
    <location>
        <begin position="16"/>
        <end position="36"/>
    </location>
</feature>
<name>A0A6J5LSG7_9CAUD</name>
<keyword evidence="1" id="KW-1133">Transmembrane helix</keyword>
<dbReference type="Gene3D" id="1.10.10.2520">
    <property type="entry name" value="Cell wall hydrolase SleB, domain 1"/>
    <property type="match status" value="1"/>
</dbReference>
<keyword evidence="1" id="KW-0812">Transmembrane</keyword>
<proteinExistence type="predicted"/>
<dbReference type="EMBL" id="LR796341">
    <property type="protein sequence ID" value="CAB4137554.1"/>
    <property type="molecule type" value="Genomic_DNA"/>
</dbReference>
<evidence type="ECO:0000256" key="1">
    <source>
        <dbReference type="SAM" id="Phobius"/>
    </source>
</evidence>
<protein>
    <submittedName>
        <fullName evidence="3">SleB Cell wall hydrolyses involved in spore germination</fullName>
    </submittedName>
</protein>
<organism evidence="3">
    <name type="scientific">uncultured Caudovirales phage</name>
    <dbReference type="NCBI Taxonomy" id="2100421"/>
    <lineage>
        <taxon>Viruses</taxon>
        <taxon>Duplodnaviria</taxon>
        <taxon>Heunggongvirae</taxon>
        <taxon>Uroviricota</taxon>
        <taxon>Caudoviricetes</taxon>
        <taxon>Peduoviridae</taxon>
        <taxon>Maltschvirus</taxon>
        <taxon>Maltschvirus maltsch</taxon>
    </lineage>
</organism>
<reference evidence="3" key="1">
    <citation type="submission" date="2020-04" db="EMBL/GenBank/DDBJ databases">
        <authorList>
            <person name="Chiriac C."/>
            <person name="Salcher M."/>
            <person name="Ghai R."/>
            <person name="Kavagutti S V."/>
        </authorList>
    </citation>
    <scope>NUCLEOTIDE SEQUENCE</scope>
</reference>
<keyword evidence="1" id="KW-0472">Membrane</keyword>
<dbReference type="GO" id="GO:0016787">
    <property type="term" value="F:hydrolase activity"/>
    <property type="evidence" value="ECO:0007669"/>
    <property type="project" value="InterPro"/>
</dbReference>
<dbReference type="Pfam" id="PF07486">
    <property type="entry name" value="Hydrolase_2"/>
    <property type="match status" value="1"/>
</dbReference>
<evidence type="ECO:0000259" key="2">
    <source>
        <dbReference type="Pfam" id="PF07486"/>
    </source>
</evidence>
<feature type="domain" description="Cell wall hydrolase SleB" evidence="2">
    <location>
        <begin position="75"/>
        <end position="186"/>
    </location>
</feature>
<dbReference type="InterPro" id="IPR011105">
    <property type="entry name" value="Cell_wall_hydrolase_SleB"/>
</dbReference>
<gene>
    <name evidence="3" type="ORF">UFOVP328_37</name>
</gene>
<sequence>MTSTSSKQPEVNLKVWAIKTFCFFCVMFAVVAVTTIKLDQLASTNDAWRQGYVSVEDRTRQLKCLTQNIYWEAGSEPFEGKVAVAQVTMNRVASGRFADDVCGVVYQKNVIYDKVICQFSWYCEGTHRQKIVYPALWKESEEVAKKVLLEGFRLPSMKQALYFHADYVNPQWGKPKIDKIGRHIFYAERGTR</sequence>
<dbReference type="InterPro" id="IPR042047">
    <property type="entry name" value="SleB_dom1"/>
</dbReference>
<accession>A0A6J5LSG7</accession>
<evidence type="ECO:0000313" key="3">
    <source>
        <dbReference type="EMBL" id="CAB4137554.1"/>
    </source>
</evidence>